<dbReference type="RefSeq" id="WP_048096178.1">
    <property type="nucleotide sequence ID" value="NZ_CP006577.1"/>
</dbReference>
<dbReference type="SFLD" id="SFLDG01386">
    <property type="entry name" value="main_SPASM_domain-containing"/>
    <property type="match status" value="1"/>
</dbReference>
<comment type="cofactor">
    <cofactor evidence="11">
        <name>[4Fe-4S] cluster</name>
        <dbReference type="ChEBI" id="CHEBI:49883"/>
    </cofactor>
    <text evidence="11">Binds 2 [4Fe-4S] clusters. Binds 1 [4Fe-4S] cluster coordinated with 3 cysteines and an exchangeable S-adenosyl-L-methionine and 1 [4Fe-4S] cluster coordinated with 3 cysteines and the GTP-derived substrate.</text>
</comment>
<evidence type="ECO:0000256" key="8">
    <source>
        <dbReference type="ARBA" id="ARBA00023150"/>
    </source>
</evidence>
<feature type="binding site" evidence="11">
    <location>
        <position position="248"/>
    </location>
    <ligand>
        <name>[4Fe-4S] cluster</name>
        <dbReference type="ChEBI" id="CHEBI:49883"/>
        <label>2</label>
        <note>4Fe-4S-substrate</note>
    </ligand>
</feature>
<dbReference type="InterPro" id="IPR040064">
    <property type="entry name" value="MoaA-like"/>
</dbReference>
<dbReference type="SFLD" id="SFLDS00029">
    <property type="entry name" value="Radical_SAM"/>
    <property type="match status" value="1"/>
</dbReference>
<accession>A0A075WG57</accession>
<evidence type="ECO:0000256" key="4">
    <source>
        <dbReference type="ARBA" id="ARBA00022741"/>
    </source>
</evidence>
<dbReference type="PANTHER" id="PTHR22960:SF0">
    <property type="entry name" value="MOLYBDENUM COFACTOR BIOSYNTHESIS PROTEIN 1"/>
    <property type="match status" value="1"/>
</dbReference>
<dbReference type="HAMAP" id="MF_01225_A">
    <property type="entry name" value="MoaA_A"/>
    <property type="match status" value="1"/>
</dbReference>
<dbReference type="AlphaFoldDB" id="A0A075WG57"/>
<evidence type="ECO:0000256" key="7">
    <source>
        <dbReference type="ARBA" id="ARBA00023134"/>
    </source>
</evidence>
<dbReference type="EC" id="4.1.99.22" evidence="11"/>
<dbReference type="GO" id="GO:0051539">
    <property type="term" value="F:4 iron, 4 sulfur cluster binding"/>
    <property type="evidence" value="ECO:0007669"/>
    <property type="project" value="UniProtKB-UniRule"/>
</dbReference>
<protein>
    <recommendedName>
        <fullName evidence="11">Probable GTP 3',8-cyclase</fullName>
        <ecNumber evidence="11">4.1.99.22</ecNumber>
    </recommendedName>
    <alternativeName>
        <fullName evidence="11">Molybdenum cofactor biosynthesis protein A</fullName>
    </alternativeName>
</protein>
<comment type="caution">
    <text evidence="11">Lacks conserved residue(s) required for the propagation of feature annotation.</text>
</comment>
<dbReference type="EMBL" id="CP006577">
    <property type="protein sequence ID" value="AIG98996.1"/>
    <property type="molecule type" value="Genomic_DNA"/>
</dbReference>
<proteinExistence type="inferred from homology"/>
<dbReference type="InterPro" id="IPR006638">
    <property type="entry name" value="Elp3/MiaA/NifB-like_rSAM"/>
</dbReference>
<dbReference type="InterPro" id="IPR013785">
    <property type="entry name" value="Aldolase_TIM"/>
</dbReference>
<dbReference type="SFLD" id="SFLDG01383">
    <property type="entry name" value="cyclic_pyranopterin_phosphate"/>
    <property type="match status" value="1"/>
</dbReference>
<evidence type="ECO:0000256" key="1">
    <source>
        <dbReference type="ARBA" id="ARBA00022485"/>
    </source>
</evidence>
<gene>
    <name evidence="11" type="primary">moaA</name>
    <name evidence="13" type="ORF">AFULGI_00022700</name>
</gene>
<evidence type="ECO:0000256" key="3">
    <source>
        <dbReference type="ARBA" id="ARBA00022723"/>
    </source>
</evidence>
<feature type="binding site" evidence="11">
    <location>
        <position position="28"/>
    </location>
    <ligand>
        <name>[4Fe-4S] cluster</name>
        <dbReference type="ChEBI" id="CHEBI:49883"/>
        <label>1</label>
        <note>4Fe-4S-S-AdoMet</note>
    </ligand>
</feature>
<keyword evidence="6 11" id="KW-0411">Iron-sulfur</keyword>
<evidence type="ECO:0000256" key="6">
    <source>
        <dbReference type="ARBA" id="ARBA00023014"/>
    </source>
</evidence>
<dbReference type="InterPro" id="IPR007197">
    <property type="entry name" value="rSAM"/>
</dbReference>
<evidence type="ECO:0000256" key="5">
    <source>
        <dbReference type="ARBA" id="ARBA00023004"/>
    </source>
</evidence>
<evidence type="ECO:0000313" key="13">
    <source>
        <dbReference type="EMBL" id="AIG98996.1"/>
    </source>
</evidence>
<dbReference type="GO" id="GO:1904047">
    <property type="term" value="F:S-adenosyl-L-methionine binding"/>
    <property type="evidence" value="ECO:0007669"/>
    <property type="project" value="UniProtKB-UniRule"/>
</dbReference>
<evidence type="ECO:0000256" key="2">
    <source>
        <dbReference type="ARBA" id="ARBA00022691"/>
    </source>
</evidence>
<evidence type="ECO:0000256" key="10">
    <source>
        <dbReference type="ARBA" id="ARBA00048697"/>
    </source>
</evidence>
<keyword evidence="1 11" id="KW-0004">4Fe-4S</keyword>
<dbReference type="HOGENOM" id="CLU_009273_0_1_2"/>
<dbReference type="GO" id="GO:0005525">
    <property type="term" value="F:GTP binding"/>
    <property type="evidence" value="ECO:0007669"/>
    <property type="project" value="UniProtKB-UniRule"/>
</dbReference>
<keyword evidence="9 11" id="KW-0456">Lyase</keyword>
<evidence type="ECO:0000259" key="12">
    <source>
        <dbReference type="PROSITE" id="PS51918"/>
    </source>
</evidence>
<comment type="similarity">
    <text evidence="11">Belongs to the radical SAM superfamily. MoaA family.</text>
</comment>
<dbReference type="InterPro" id="IPR000385">
    <property type="entry name" value="MoaA_NifB_PqqE_Fe-S-bd_CS"/>
</dbReference>
<comment type="function">
    <text evidence="11">Catalyzes the cyclization of GTP to (8S)-3',8-cyclo-7,8-dihydroguanosine 5'-triphosphate.</text>
</comment>
<dbReference type="SFLD" id="SFLDG01067">
    <property type="entry name" value="SPASM/twitch_domain_containing"/>
    <property type="match status" value="1"/>
</dbReference>
<evidence type="ECO:0000256" key="11">
    <source>
        <dbReference type="HAMAP-Rule" id="MF_01225"/>
    </source>
</evidence>
<feature type="binding site" evidence="11">
    <location>
        <position position="21"/>
    </location>
    <ligand>
        <name>[4Fe-4S] cluster</name>
        <dbReference type="ChEBI" id="CHEBI:49883"/>
        <label>1</label>
        <note>4Fe-4S-S-AdoMet</note>
    </ligand>
</feature>
<feature type="domain" description="Radical SAM core" evidence="12">
    <location>
        <begin position="5"/>
        <end position="230"/>
    </location>
</feature>
<name>A0A075WG57_ARCFL</name>
<dbReference type="PANTHER" id="PTHR22960">
    <property type="entry name" value="MOLYBDOPTERIN COFACTOR SYNTHESIS PROTEIN A"/>
    <property type="match status" value="1"/>
</dbReference>
<dbReference type="InterPro" id="IPR050105">
    <property type="entry name" value="MoCo_biosynth_MoaA/MoaC"/>
</dbReference>
<feature type="binding site" evidence="11">
    <location>
        <position position="150"/>
    </location>
    <ligand>
        <name>GTP</name>
        <dbReference type="ChEBI" id="CHEBI:37565"/>
    </ligand>
</feature>
<dbReference type="SMART" id="SM00729">
    <property type="entry name" value="Elp3"/>
    <property type="match status" value="1"/>
</dbReference>
<comment type="pathway">
    <text evidence="11">Cofactor biosynthesis; molybdopterin biosynthesis.</text>
</comment>
<dbReference type="PROSITE" id="PS51918">
    <property type="entry name" value="RADICAL_SAM"/>
    <property type="match status" value="1"/>
</dbReference>
<dbReference type="NCBIfam" id="NF001199">
    <property type="entry name" value="PRK00164.2-1"/>
    <property type="match status" value="1"/>
</dbReference>
<keyword evidence="3 11" id="KW-0479">Metal-binding</keyword>
<keyword evidence="8 11" id="KW-0501">Molybdenum cofactor biosynthesis</keyword>
<dbReference type="UniPathway" id="UPA00344"/>
<keyword evidence="2 11" id="KW-0949">S-adenosyl-L-methionine</keyword>
<evidence type="ECO:0000256" key="9">
    <source>
        <dbReference type="ARBA" id="ARBA00023239"/>
    </source>
</evidence>
<dbReference type="InterPro" id="IPR013485">
    <property type="entry name" value="MoaA_arc"/>
</dbReference>
<dbReference type="InterPro" id="IPR058240">
    <property type="entry name" value="rSAM_sf"/>
</dbReference>
<organism evidence="13 14">
    <name type="scientific">Archaeoglobus fulgidus DSM 8774</name>
    <dbReference type="NCBI Taxonomy" id="1344584"/>
    <lineage>
        <taxon>Archaea</taxon>
        <taxon>Methanobacteriati</taxon>
        <taxon>Methanobacteriota</taxon>
        <taxon>Archaeoglobi</taxon>
        <taxon>Archaeoglobales</taxon>
        <taxon>Archaeoglobaceae</taxon>
        <taxon>Archaeoglobus</taxon>
    </lineage>
</organism>
<dbReference type="GO" id="GO:0061799">
    <property type="term" value="F:cyclic pyranopterin monophosphate synthase activity"/>
    <property type="evidence" value="ECO:0007669"/>
    <property type="project" value="TreeGrafter"/>
</dbReference>
<dbReference type="CDD" id="cd01335">
    <property type="entry name" value="Radical_SAM"/>
    <property type="match status" value="1"/>
</dbReference>
<dbReference type="CDD" id="cd21117">
    <property type="entry name" value="Twitch_MoaA"/>
    <property type="match status" value="1"/>
</dbReference>
<feature type="binding site" evidence="11">
    <location>
        <begin position="250"/>
        <end position="252"/>
    </location>
    <ligand>
        <name>GTP</name>
        <dbReference type="ChEBI" id="CHEBI:37565"/>
    </ligand>
</feature>
<comment type="catalytic activity">
    <reaction evidence="10 11">
        <text>GTP + AH2 + S-adenosyl-L-methionine = (8S)-3',8-cyclo-7,8-dihydroguanosine 5'-triphosphate + 5'-deoxyadenosine + L-methionine + A + H(+)</text>
        <dbReference type="Rhea" id="RHEA:49576"/>
        <dbReference type="ChEBI" id="CHEBI:13193"/>
        <dbReference type="ChEBI" id="CHEBI:15378"/>
        <dbReference type="ChEBI" id="CHEBI:17319"/>
        <dbReference type="ChEBI" id="CHEBI:17499"/>
        <dbReference type="ChEBI" id="CHEBI:37565"/>
        <dbReference type="ChEBI" id="CHEBI:57844"/>
        <dbReference type="ChEBI" id="CHEBI:59789"/>
        <dbReference type="ChEBI" id="CHEBI:131766"/>
        <dbReference type="EC" id="4.1.99.22"/>
    </reaction>
</comment>
<dbReference type="GeneID" id="24795751"/>
<dbReference type="PROSITE" id="PS01305">
    <property type="entry name" value="MOAA_NIFB_PQQE"/>
    <property type="match status" value="1"/>
</dbReference>
<feature type="binding site" evidence="11">
    <location>
        <position position="65"/>
    </location>
    <ligand>
        <name>S-adenosyl-L-methionine</name>
        <dbReference type="ChEBI" id="CHEBI:59789"/>
    </ligand>
</feature>
<dbReference type="Pfam" id="PF04055">
    <property type="entry name" value="Radical_SAM"/>
    <property type="match status" value="1"/>
</dbReference>
<dbReference type="Pfam" id="PF06463">
    <property type="entry name" value="Mob_synth_C"/>
    <property type="match status" value="1"/>
</dbReference>
<keyword evidence="4 11" id="KW-0547">Nucleotide-binding</keyword>
<dbReference type="InterPro" id="IPR010505">
    <property type="entry name" value="MoaA_twitch"/>
</dbReference>
<dbReference type="GO" id="GO:0061798">
    <property type="term" value="F:GTP 3',8'-cyclase activity"/>
    <property type="evidence" value="ECO:0007669"/>
    <property type="project" value="UniProtKB-UniRule"/>
</dbReference>
<feature type="binding site" evidence="11">
    <location>
        <position position="89"/>
    </location>
    <ligand>
        <name>GTP</name>
        <dbReference type="ChEBI" id="CHEBI:37565"/>
    </ligand>
</feature>
<feature type="binding site" evidence="11">
    <location>
        <position position="262"/>
    </location>
    <ligand>
        <name>[4Fe-4S] cluster</name>
        <dbReference type="ChEBI" id="CHEBI:49883"/>
        <label>2</label>
        <note>4Fe-4S-substrate</note>
    </ligand>
</feature>
<evidence type="ECO:0000313" key="14">
    <source>
        <dbReference type="Proteomes" id="UP000028501"/>
    </source>
</evidence>
<dbReference type="NCBIfam" id="TIGR02668">
    <property type="entry name" value="moaA_archaeal"/>
    <property type="match status" value="1"/>
</dbReference>
<dbReference type="GO" id="GO:0006777">
    <property type="term" value="P:Mo-molybdopterin cofactor biosynthetic process"/>
    <property type="evidence" value="ECO:0007669"/>
    <property type="project" value="UniProtKB-UniRule"/>
</dbReference>
<dbReference type="SUPFAM" id="SSF102114">
    <property type="entry name" value="Radical SAM enzymes"/>
    <property type="match status" value="1"/>
</dbReference>
<feature type="binding site" evidence="11">
    <location>
        <position position="25"/>
    </location>
    <ligand>
        <name>[4Fe-4S] cluster</name>
        <dbReference type="ChEBI" id="CHEBI:49883"/>
        <label>1</label>
        <note>4Fe-4S-S-AdoMet</note>
    </ligand>
</feature>
<dbReference type="KEGG" id="afg:AFULGI_00022700"/>
<sequence length="296" mass="33846">MLKDEYGRVVTNLRIAVTKKCNLRCFYCHKEGESNPGEEISAERIVEIARAFKELGVRKLKITGGEPLLRKDLPDIILNLPEFEEISMTTNGILLEKYAEELRECGLSRVNVSLDTLDAEKYRWITGGGEVQKVVNGIEKACEVGLTPVKINMLVLGGVNDNEVDELLEFTNSFNRCNTKAILQVIELVPFPGFEKYFFDISTIEEKYARMATQRRVRAMHRRTQYFTPKGVIEFVKPMDNTAFCMHCNRMRVTSDGKLKPCLLRNETITIDGKHGEELARAIIETVRKREPYFKG</sequence>
<dbReference type="Proteomes" id="UP000028501">
    <property type="component" value="Chromosome"/>
</dbReference>
<feature type="binding site" evidence="11">
    <location>
        <position position="113"/>
    </location>
    <ligand>
        <name>S-adenosyl-L-methionine</name>
        <dbReference type="ChEBI" id="CHEBI:59789"/>
    </ligand>
</feature>
<feature type="binding site" evidence="11">
    <location>
        <position position="245"/>
    </location>
    <ligand>
        <name>[4Fe-4S] cluster</name>
        <dbReference type="ChEBI" id="CHEBI:49883"/>
        <label>2</label>
        <note>4Fe-4S-substrate</note>
    </ligand>
</feature>
<keyword evidence="7 11" id="KW-0342">GTP-binding</keyword>
<dbReference type="Gene3D" id="3.20.20.70">
    <property type="entry name" value="Aldolase class I"/>
    <property type="match status" value="1"/>
</dbReference>
<dbReference type="GO" id="GO:0046872">
    <property type="term" value="F:metal ion binding"/>
    <property type="evidence" value="ECO:0007669"/>
    <property type="project" value="UniProtKB-KW"/>
</dbReference>
<feature type="binding site" evidence="11">
    <location>
        <position position="27"/>
    </location>
    <ligand>
        <name>S-adenosyl-L-methionine</name>
        <dbReference type="ChEBI" id="CHEBI:59789"/>
    </ligand>
</feature>
<feature type="binding site" evidence="11">
    <location>
        <position position="14"/>
    </location>
    <ligand>
        <name>GTP</name>
        <dbReference type="ChEBI" id="CHEBI:37565"/>
    </ligand>
</feature>
<feature type="binding site" evidence="11">
    <location>
        <position position="61"/>
    </location>
    <ligand>
        <name>GTP</name>
        <dbReference type="ChEBI" id="CHEBI:37565"/>
    </ligand>
</feature>
<keyword evidence="5 11" id="KW-0408">Iron</keyword>
<reference evidence="13 14" key="1">
    <citation type="submission" date="2013-07" db="EMBL/GenBank/DDBJ databases">
        <title>Genome of Archaeoglobus fulgidus.</title>
        <authorList>
            <person name="Fiebig A."/>
            <person name="Birkeland N.-K."/>
        </authorList>
    </citation>
    <scope>NUCLEOTIDE SEQUENCE [LARGE SCALE GENOMIC DNA]</scope>
    <source>
        <strain evidence="13 14">DSM 8774</strain>
    </source>
</reference>